<evidence type="ECO:0000256" key="3">
    <source>
        <dbReference type="ARBA" id="ARBA00022729"/>
    </source>
</evidence>
<sequence length="345" mass="38122">MLFTIMGLLISIVHYLPDIFSVASNQESHLPKEINIGYLRVPNDEMIAIEKKLITQQFEPLGIKINFLVFDSGVEANKALAAANIDFATMGITNGVVALSKGLDVELIWLHELLGTNEALVVKENRRINSFEELKGKTIATTFASTSHYSLKKALELHDMVKDVTLLDMKTIDIAAAWKRDDVDAAYTWDPILTTITEDGGETLLSSKDLVEEGVVTANVMIGRKGFTHRYPKLTAMILKGIMQGSDYYRESPEQAAELVAASLEISPEIALMQMSGTIWLTTDELLSKAYLGNNSLEGDFNQVIAEISAFLKQEKEITKLPSAVEIADFVNASYIEKALEVDES</sequence>
<evidence type="ECO:0000256" key="1">
    <source>
        <dbReference type="ARBA" id="ARBA00004418"/>
    </source>
</evidence>
<dbReference type="AlphaFoldDB" id="A0A1T4LMS4"/>
<protein>
    <submittedName>
        <fullName evidence="5">Taurine transport system substrate-binding protein</fullName>
    </submittedName>
</protein>
<dbReference type="Pfam" id="PF09084">
    <property type="entry name" value="NMT1"/>
    <property type="match status" value="1"/>
</dbReference>
<dbReference type="STRING" id="1121925.SAMN02746011_01144"/>
<keyword evidence="6" id="KW-1185">Reference proteome</keyword>
<feature type="domain" description="Solute-binding protein family 3/N-terminal" evidence="4">
    <location>
        <begin position="33"/>
        <end position="252"/>
    </location>
</feature>
<dbReference type="PANTHER" id="PTHR30024">
    <property type="entry name" value="ALIPHATIC SULFONATES-BINDING PROTEIN-RELATED"/>
    <property type="match status" value="1"/>
</dbReference>
<gene>
    <name evidence="5" type="ORF">SAMN02746011_01144</name>
</gene>
<organism evidence="5 6">
    <name type="scientific">Globicatella sulfidifaciens DSM 15739</name>
    <dbReference type="NCBI Taxonomy" id="1121925"/>
    <lineage>
        <taxon>Bacteria</taxon>
        <taxon>Bacillati</taxon>
        <taxon>Bacillota</taxon>
        <taxon>Bacilli</taxon>
        <taxon>Lactobacillales</taxon>
        <taxon>Aerococcaceae</taxon>
        <taxon>Globicatella</taxon>
    </lineage>
</organism>
<dbReference type="InterPro" id="IPR015168">
    <property type="entry name" value="SsuA/THI5"/>
</dbReference>
<comment type="subcellular location">
    <subcellularLocation>
        <location evidence="1">Periplasm</location>
    </subcellularLocation>
</comment>
<dbReference type="GO" id="GO:0042597">
    <property type="term" value="C:periplasmic space"/>
    <property type="evidence" value="ECO:0007669"/>
    <property type="project" value="UniProtKB-SubCell"/>
</dbReference>
<proteinExistence type="inferred from homology"/>
<dbReference type="Proteomes" id="UP000189941">
    <property type="component" value="Unassembled WGS sequence"/>
</dbReference>
<evidence type="ECO:0000259" key="4">
    <source>
        <dbReference type="SMART" id="SM00062"/>
    </source>
</evidence>
<dbReference type="EMBL" id="FUWO01000008">
    <property type="protein sequence ID" value="SJZ55907.1"/>
    <property type="molecule type" value="Genomic_DNA"/>
</dbReference>
<evidence type="ECO:0000256" key="2">
    <source>
        <dbReference type="ARBA" id="ARBA00010742"/>
    </source>
</evidence>
<dbReference type="GO" id="GO:0042918">
    <property type="term" value="P:alkanesulfonate transmembrane transport"/>
    <property type="evidence" value="ECO:0007669"/>
    <property type="project" value="TreeGrafter"/>
</dbReference>
<dbReference type="PANTHER" id="PTHR30024:SF47">
    <property type="entry name" value="TAURINE-BINDING PERIPLASMIC PROTEIN"/>
    <property type="match status" value="1"/>
</dbReference>
<evidence type="ECO:0000313" key="6">
    <source>
        <dbReference type="Proteomes" id="UP000189941"/>
    </source>
</evidence>
<name>A0A1T4LMS4_9LACT</name>
<reference evidence="6" key="1">
    <citation type="submission" date="2017-02" db="EMBL/GenBank/DDBJ databases">
        <authorList>
            <person name="Varghese N."/>
            <person name="Submissions S."/>
        </authorList>
    </citation>
    <scope>NUCLEOTIDE SEQUENCE [LARGE SCALE GENOMIC DNA]</scope>
    <source>
        <strain evidence="6">DSM 15739</strain>
    </source>
</reference>
<accession>A0A1T4LMS4</accession>
<dbReference type="Gene3D" id="3.40.190.10">
    <property type="entry name" value="Periplasmic binding protein-like II"/>
    <property type="match status" value="2"/>
</dbReference>
<evidence type="ECO:0000313" key="5">
    <source>
        <dbReference type="EMBL" id="SJZ55907.1"/>
    </source>
</evidence>
<dbReference type="SMART" id="SM00062">
    <property type="entry name" value="PBPb"/>
    <property type="match status" value="1"/>
</dbReference>
<keyword evidence="3" id="KW-0732">Signal</keyword>
<dbReference type="SUPFAM" id="SSF53850">
    <property type="entry name" value="Periplasmic binding protein-like II"/>
    <property type="match status" value="1"/>
</dbReference>
<comment type="similarity">
    <text evidence="2">Belongs to the bacterial solute-binding protein SsuA/TauA family.</text>
</comment>
<dbReference type="InterPro" id="IPR001638">
    <property type="entry name" value="Solute-binding_3/MltF_N"/>
</dbReference>